<dbReference type="RefSeq" id="WP_166823686.1">
    <property type="nucleotide sequence ID" value="NZ_JAAOLX010000003.1"/>
</dbReference>
<feature type="transmembrane region" description="Helical" evidence="4">
    <location>
        <begin position="324"/>
        <end position="344"/>
    </location>
</feature>
<keyword evidence="2" id="KW-0328">Glycosyltransferase</keyword>
<comment type="similarity">
    <text evidence="1">Belongs to the glycosyltransferase 2 family.</text>
</comment>
<protein>
    <submittedName>
        <fullName evidence="6">Glycosyltransferase family 2 protein</fullName>
    </submittedName>
</protein>
<gene>
    <name evidence="6" type="ORF">HA050_06575</name>
</gene>
<dbReference type="EMBL" id="JAAOLX010000003">
    <property type="protein sequence ID" value="NHQ85783.1"/>
    <property type="molecule type" value="Genomic_DNA"/>
</dbReference>
<dbReference type="CDD" id="cd06423">
    <property type="entry name" value="CESA_like"/>
    <property type="match status" value="1"/>
</dbReference>
<evidence type="ECO:0000256" key="1">
    <source>
        <dbReference type="ARBA" id="ARBA00006739"/>
    </source>
</evidence>
<feature type="domain" description="Glycosyltransferase 2-like" evidence="5">
    <location>
        <begin position="138"/>
        <end position="332"/>
    </location>
</feature>
<reference evidence="6 7" key="1">
    <citation type="submission" date="2020-03" db="EMBL/GenBank/DDBJ databases">
        <title>Draft genome sequence of environmentally isolated violet-colored cultures.</title>
        <authorList>
            <person name="Wilson H.S."/>
        </authorList>
    </citation>
    <scope>NUCLEOTIDE SEQUENCE [LARGE SCALE GENOMIC DNA]</scope>
    <source>
        <strain evidence="6 7">HSC-16F04</strain>
    </source>
</reference>
<keyword evidence="7" id="KW-1185">Reference proteome</keyword>
<accession>A0ABX0KSW0</accession>
<organism evidence="6 7">
    <name type="scientific">Iodobacter violaceini</name>
    <dbReference type="NCBI Taxonomy" id="3044271"/>
    <lineage>
        <taxon>Bacteria</taxon>
        <taxon>Pseudomonadati</taxon>
        <taxon>Pseudomonadota</taxon>
        <taxon>Betaproteobacteria</taxon>
        <taxon>Neisseriales</taxon>
        <taxon>Chitinibacteraceae</taxon>
        <taxon>Iodobacter</taxon>
    </lineage>
</organism>
<keyword evidence="4" id="KW-0812">Transmembrane</keyword>
<keyword evidence="3" id="KW-0808">Transferase</keyword>
<dbReference type="PANTHER" id="PTHR43630">
    <property type="entry name" value="POLY-BETA-1,6-N-ACETYL-D-GLUCOSAMINE SYNTHASE"/>
    <property type="match status" value="1"/>
</dbReference>
<dbReference type="Proteomes" id="UP000712570">
    <property type="component" value="Unassembled WGS sequence"/>
</dbReference>
<keyword evidence="4" id="KW-1133">Transmembrane helix</keyword>
<comment type="caution">
    <text evidence="6">The sequence shown here is derived from an EMBL/GenBank/DDBJ whole genome shotgun (WGS) entry which is preliminary data.</text>
</comment>
<evidence type="ECO:0000256" key="2">
    <source>
        <dbReference type="ARBA" id="ARBA00022676"/>
    </source>
</evidence>
<sequence length="395" mass="45079">MFSIIFGIIFFPLILSSVTLFFLTATLNIRLSLRQKVLNTPVQYPKSVILVPYYNENPSTMVRALQSIEAQDYPNPLYVMLLNDGSTNTTLQEISIWIQEHGRRHHYELINLDKNSGAKGKAMDQVLHLVPEDAEVLAIVDSDTRLEPDAMRLSVKQLMSDERYAAVSGCVIASGKSNSLLSYIQYYEHIGSFAAIRFAQSWLGLVDVLSGAFSIHRMAAIRELGGWSNWLVEDISWTWKAIASDYRIGYCPEAIAYTEVPQSVRGLFQQRRRWARGRLEALKAAWAISKPRTLLLLPWLLLWIQGAIMPSLLAVVLALFFQQWWVFAIVGLIGVMQLWINVLLHYKHLDSKAVNIRDVILQAVYFPVFEIAIMPASIFGFMDELFNVKKHWLTR</sequence>
<evidence type="ECO:0000259" key="5">
    <source>
        <dbReference type="Pfam" id="PF13632"/>
    </source>
</evidence>
<dbReference type="SUPFAM" id="SSF53448">
    <property type="entry name" value="Nucleotide-diphospho-sugar transferases"/>
    <property type="match status" value="1"/>
</dbReference>
<dbReference type="Gene3D" id="3.90.550.10">
    <property type="entry name" value="Spore Coat Polysaccharide Biosynthesis Protein SpsA, Chain A"/>
    <property type="match status" value="1"/>
</dbReference>
<dbReference type="InterPro" id="IPR001173">
    <property type="entry name" value="Glyco_trans_2-like"/>
</dbReference>
<evidence type="ECO:0000256" key="4">
    <source>
        <dbReference type="SAM" id="Phobius"/>
    </source>
</evidence>
<evidence type="ECO:0000313" key="6">
    <source>
        <dbReference type="EMBL" id="NHQ85783.1"/>
    </source>
</evidence>
<keyword evidence="4" id="KW-0472">Membrane</keyword>
<feature type="transmembrane region" description="Helical" evidence="4">
    <location>
        <begin position="364"/>
        <end position="382"/>
    </location>
</feature>
<evidence type="ECO:0000313" key="7">
    <source>
        <dbReference type="Proteomes" id="UP000712570"/>
    </source>
</evidence>
<name>A0ABX0KSW0_9NEIS</name>
<dbReference type="PANTHER" id="PTHR43630:SF1">
    <property type="entry name" value="POLY-BETA-1,6-N-ACETYL-D-GLUCOSAMINE SYNTHASE"/>
    <property type="match status" value="1"/>
</dbReference>
<proteinExistence type="inferred from homology"/>
<feature type="transmembrane region" description="Helical" evidence="4">
    <location>
        <begin position="294"/>
        <end position="318"/>
    </location>
</feature>
<dbReference type="InterPro" id="IPR029044">
    <property type="entry name" value="Nucleotide-diphossugar_trans"/>
</dbReference>
<feature type="transmembrane region" description="Helical" evidence="4">
    <location>
        <begin position="6"/>
        <end position="29"/>
    </location>
</feature>
<dbReference type="Pfam" id="PF13632">
    <property type="entry name" value="Glyco_trans_2_3"/>
    <property type="match status" value="1"/>
</dbReference>
<evidence type="ECO:0000256" key="3">
    <source>
        <dbReference type="ARBA" id="ARBA00022679"/>
    </source>
</evidence>